<evidence type="ECO:0000256" key="4">
    <source>
        <dbReference type="SAM" id="Phobius"/>
    </source>
</evidence>
<keyword evidence="1" id="KW-0805">Transcription regulation</keyword>
<dbReference type="SUPFAM" id="SSF46689">
    <property type="entry name" value="Homeodomain-like"/>
    <property type="match status" value="1"/>
</dbReference>
<reference evidence="6 7" key="1">
    <citation type="submission" date="2019-05" db="EMBL/GenBank/DDBJ databases">
        <title>Microbulbifer harenosus sp. nov., an alginate-degrading bacterium isolated from coastal sand.</title>
        <authorList>
            <person name="Huang H."/>
            <person name="Mo K."/>
            <person name="Bao S."/>
        </authorList>
    </citation>
    <scope>NUCLEOTIDE SEQUENCE [LARGE SCALE GENOMIC DNA]</scope>
    <source>
        <strain evidence="6 7">HB161719</strain>
    </source>
</reference>
<dbReference type="PRINTS" id="PR00032">
    <property type="entry name" value="HTHARAC"/>
</dbReference>
<dbReference type="Pfam" id="PF12833">
    <property type="entry name" value="HTH_18"/>
    <property type="match status" value="1"/>
</dbReference>
<dbReference type="EMBL" id="VANI01000010">
    <property type="protein sequence ID" value="TLM77258.1"/>
    <property type="molecule type" value="Genomic_DNA"/>
</dbReference>
<evidence type="ECO:0000256" key="3">
    <source>
        <dbReference type="ARBA" id="ARBA00023163"/>
    </source>
</evidence>
<evidence type="ECO:0000256" key="1">
    <source>
        <dbReference type="ARBA" id="ARBA00023015"/>
    </source>
</evidence>
<sequence>MNGIVFNIHDVALLLIAGECGMLAMLFFAYRSNRRLAHSLMAIFMLMNMLIAIDTLICRGEVFCFWVFFVSPDLFFLFGFAYFLLGPALYFYTRAVIFRESSFRRLHALHLIPAATAQLYLFLVYHRYPADVQINLVLGKSVFLFSGGYHDLFWLAQKAMVVVYGIACFFLLARDLVLPKHQRSISKNSIFVWLHLLIGGFLLVWIWSLAAHIWSVFRSVDASNVMGITGNYMTVLLTTVLMFYSLLGSGLLGGLRPGKNTSRGDPAPMDQSLIERICAAMESGRLFLNPRLTVEEFAGHVKLPPRQVSSAIKSRYGCNFLEYVNSYRVQEAKIGLADPANRDESVLDIASKSGFNSKATFNRFFKKFAGVTPTEFRRRCLSGLPD</sequence>
<evidence type="ECO:0000313" key="6">
    <source>
        <dbReference type="EMBL" id="TLM77258.1"/>
    </source>
</evidence>
<feature type="transmembrane region" description="Helical" evidence="4">
    <location>
        <begin position="74"/>
        <end position="93"/>
    </location>
</feature>
<dbReference type="RefSeq" id="WP_138235599.1">
    <property type="nucleotide sequence ID" value="NZ_CP185860.1"/>
</dbReference>
<feature type="transmembrane region" description="Helical" evidence="4">
    <location>
        <begin position="152"/>
        <end position="172"/>
    </location>
</feature>
<feature type="transmembrane region" description="Helical" evidence="4">
    <location>
        <begin position="105"/>
        <end position="125"/>
    </location>
</feature>
<proteinExistence type="predicted"/>
<accession>A0ABY2UI55</accession>
<dbReference type="PANTHER" id="PTHR43280">
    <property type="entry name" value="ARAC-FAMILY TRANSCRIPTIONAL REGULATOR"/>
    <property type="match status" value="1"/>
</dbReference>
<keyword evidence="2" id="KW-0238">DNA-binding</keyword>
<keyword evidence="4" id="KW-1133">Transmembrane helix</keyword>
<feature type="transmembrane region" description="Helical" evidence="4">
    <location>
        <begin position="234"/>
        <end position="255"/>
    </location>
</feature>
<dbReference type="Proteomes" id="UP000306791">
    <property type="component" value="Unassembled WGS sequence"/>
</dbReference>
<dbReference type="Gene3D" id="1.10.10.60">
    <property type="entry name" value="Homeodomain-like"/>
    <property type="match status" value="2"/>
</dbReference>
<feature type="transmembrane region" description="Helical" evidence="4">
    <location>
        <begin position="12"/>
        <end position="30"/>
    </location>
</feature>
<keyword evidence="3" id="KW-0804">Transcription</keyword>
<keyword evidence="4" id="KW-0812">Transmembrane</keyword>
<feature type="domain" description="HTH araC/xylS-type" evidence="5">
    <location>
        <begin position="271"/>
        <end position="379"/>
    </location>
</feature>
<dbReference type="PROSITE" id="PS00041">
    <property type="entry name" value="HTH_ARAC_FAMILY_1"/>
    <property type="match status" value="1"/>
</dbReference>
<dbReference type="PROSITE" id="PS01124">
    <property type="entry name" value="HTH_ARAC_FAMILY_2"/>
    <property type="match status" value="1"/>
</dbReference>
<keyword evidence="4" id="KW-0472">Membrane</keyword>
<dbReference type="SMART" id="SM00342">
    <property type="entry name" value="HTH_ARAC"/>
    <property type="match status" value="1"/>
</dbReference>
<evidence type="ECO:0000256" key="2">
    <source>
        <dbReference type="ARBA" id="ARBA00023125"/>
    </source>
</evidence>
<name>A0ABY2UI55_9GAMM</name>
<dbReference type="InterPro" id="IPR009057">
    <property type="entry name" value="Homeodomain-like_sf"/>
</dbReference>
<evidence type="ECO:0000313" key="7">
    <source>
        <dbReference type="Proteomes" id="UP000306791"/>
    </source>
</evidence>
<dbReference type="InterPro" id="IPR018062">
    <property type="entry name" value="HTH_AraC-typ_CS"/>
</dbReference>
<gene>
    <name evidence="6" type="ORF">FDY93_10005</name>
</gene>
<keyword evidence="7" id="KW-1185">Reference proteome</keyword>
<protein>
    <submittedName>
        <fullName evidence="6">Helix-turn-helix transcriptional regulator</fullName>
    </submittedName>
</protein>
<dbReference type="InterPro" id="IPR018060">
    <property type="entry name" value="HTH_AraC"/>
</dbReference>
<dbReference type="PANTHER" id="PTHR43280:SF29">
    <property type="entry name" value="ARAC-FAMILY TRANSCRIPTIONAL REGULATOR"/>
    <property type="match status" value="1"/>
</dbReference>
<evidence type="ECO:0000259" key="5">
    <source>
        <dbReference type="PROSITE" id="PS01124"/>
    </source>
</evidence>
<organism evidence="6 7">
    <name type="scientific">Microbulbifer harenosus</name>
    <dbReference type="NCBI Taxonomy" id="2576840"/>
    <lineage>
        <taxon>Bacteria</taxon>
        <taxon>Pseudomonadati</taxon>
        <taxon>Pseudomonadota</taxon>
        <taxon>Gammaproteobacteria</taxon>
        <taxon>Cellvibrionales</taxon>
        <taxon>Microbulbiferaceae</taxon>
        <taxon>Microbulbifer</taxon>
    </lineage>
</organism>
<dbReference type="InterPro" id="IPR020449">
    <property type="entry name" value="Tscrpt_reg_AraC-type_HTH"/>
</dbReference>
<feature type="transmembrane region" description="Helical" evidence="4">
    <location>
        <begin position="42"/>
        <end position="68"/>
    </location>
</feature>
<feature type="transmembrane region" description="Helical" evidence="4">
    <location>
        <begin position="192"/>
        <end position="214"/>
    </location>
</feature>
<comment type="caution">
    <text evidence="6">The sequence shown here is derived from an EMBL/GenBank/DDBJ whole genome shotgun (WGS) entry which is preliminary data.</text>
</comment>